<keyword evidence="5 13" id="KW-0396">Initiation factor</keyword>
<dbReference type="PANTHER" id="PTHR11960:SF8">
    <property type="entry name" value="EUKARYOTIC TRANSLATION INITIATION FACTOR 4E1-RELATED"/>
    <property type="match status" value="1"/>
</dbReference>
<keyword evidence="8 13" id="KW-0694">RNA-binding</keyword>
<comment type="subcellular location">
    <subcellularLocation>
        <location evidence="2">Membrane</location>
        <topology evidence="2">Multi-pass membrane protein</topology>
    </subcellularLocation>
</comment>
<dbReference type="PROSITE" id="PS00813">
    <property type="entry name" value="IF4E"/>
    <property type="match status" value="1"/>
</dbReference>
<accession>A0A178EV01</accession>
<dbReference type="Pfam" id="PF04117">
    <property type="entry name" value="Mpv17_PMP22"/>
    <property type="match status" value="1"/>
</dbReference>
<dbReference type="VEuPathDB" id="FungiDB:TERG_05864"/>
<dbReference type="InterPro" id="IPR019770">
    <property type="entry name" value="TIF_eIF_4E_CS"/>
</dbReference>
<dbReference type="Gene3D" id="3.30.760.10">
    <property type="entry name" value="RNA Cap, Translation Initiation Factor Eif4e"/>
    <property type="match status" value="1"/>
</dbReference>
<dbReference type="GO" id="GO:0016020">
    <property type="term" value="C:membrane"/>
    <property type="evidence" value="ECO:0007669"/>
    <property type="project" value="UniProtKB-SubCell"/>
</dbReference>
<dbReference type="SUPFAM" id="SSF55418">
    <property type="entry name" value="eIF4e-like"/>
    <property type="match status" value="1"/>
</dbReference>
<dbReference type="InterPro" id="IPR007248">
    <property type="entry name" value="Mpv17_PMP22"/>
</dbReference>
<dbReference type="VEuPathDB" id="FungiDB:TERG_05865"/>
<evidence type="ECO:0000256" key="14">
    <source>
        <dbReference type="SAM" id="MobiDB-lite"/>
    </source>
</evidence>
<evidence type="ECO:0000256" key="9">
    <source>
        <dbReference type="ARBA" id="ARBA00022917"/>
    </source>
</evidence>
<comment type="subunit">
    <text evidence="12">eIF4F is a multi-subunit complex, the composition of which varies with external and internal environmental conditions. It is composed of at least eIF4A, eIF4E and eIF4G. eIF4E is also known to interact with other partners.</text>
</comment>
<dbReference type="InterPro" id="IPR001040">
    <property type="entry name" value="TIF_eIF_4E"/>
</dbReference>
<evidence type="ECO:0000256" key="5">
    <source>
        <dbReference type="ARBA" id="ARBA00022540"/>
    </source>
</evidence>
<evidence type="ECO:0000256" key="3">
    <source>
        <dbReference type="ARBA" id="ARBA00006824"/>
    </source>
</evidence>
<evidence type="ECO:0000256" key="4">
    <source>
        <dbReference type="ARBA" id="ARBA00009860"/>
    </source>
</evidence>
<comment type="function">
    <text evidence="1">Recognizes and binds the 7-methylguanosine-containing mRNA cap during an early step in the initiation of protein synthesis and facilitates ribosome binding by inducing the unwinding of the mRNAs secondary structures.</text>
</comment>
<evidence type="ECO:0000256" key="13">
    <source>
        <dbReference type="RuleBase" id="RU004374"/>
    </source>
</evidence>
<evidence type="ECO:0000256" key="11">
    <source>
        <dbReference type="ARBA" id="ARBA00023136"/>
    </source>
</evidence>
<dbReference type="FunFam" id="3.30.760.10:FF:000004">
    <property type="entry name" value="Eukaryotic translation initiation factor 4E-1"/>
    <property type="match status" value="1"/>
</dbReference>
<dbReference type="GO" id="GO:0000340">
    <property type="term" value="F:RNA 7-methylguanosine cap binding"/>
    <property type="evidence" value="ECO:0007669"/>
    <property type="project" value="TreeGrafter"/>
</dbReference>
<protein>
    <submittedName>
        <fullName evidence="15">Eukaryotic translation initiation factor 4E-1</fullName>
    </submittedName>
</protein>
<evidence type="ECO:0000313" key="16">
    <source>
        <dbReference type="Proteomes" id="UP000243015"/>
    </source>
</evidence>
<keyword evidence="6" id="KW-0812">Transmembrane</keyword>
<evidence type="ECO:0000256" key="2">
    <source>
        <dbReference type="ARBA" id="ARBA00004141"/>
    </source>
</evidence>
<proteinExistence type="inferred from homology"/>
<comment type="caution">
    <text evidence="15">The sequence shown here is derived from an EMBL/GenBank/DDBJ whole genome shotgun (WGS) entry which is preliminary data.</text>
</comment>
<gene>
    <name evidence="15" type="ORF">A7C99_4566</name>
</gene>
<dbReference type="Proteomes" id="UP000243015">
    <property type="component" value="Unassembled WGS sequence"/>
</dbReference>
<keyword evidence="9 13" id="KW-0648">Protein biosynthesis</keyword>
<evidence type="ECO:0000256" key="1">
    <source>
        <dbReference type="ARBA" id="ARBA00003021"/>
    </source>
</evidence>
<evidence type="ECO:0000256" key="12">
    <source>
        <dbReference type="ARBA" id="ARBA00062860"/>
    </source>
</evidence>
<dbReference type="GO" id="GO:0016281">
    <property type="term" value="C:eukaryotic translation initiation factor 4F complex"/>
    <property type="evidence" value="ECO:0007669"/>
    <property type="project" value="TreeGrafter"/>
</dbReference>
<dbReference type="Pfam" id="PF01652">
    <property type="entry name" value="IF4E"/>
    <property type="match status" value="1"/>
</dbReference>
<dbReference type="InterPro" id="IPR023398">
    <property type="entry name" value="TIF_eIF4e-like"/>
</dbReference>
<evidence type="ECO:0000313" key="15">
    <source>
        <dbReference type="EMBL" id="OAL63914.1"/>
    </source>
</evidence>
<feature type="compositionally biased region" description="Polar residues" evidence="14">
    <location>
        <begin position="313"/>
        <end position="331"/>
    </location>
</feature>
<organism evidence="15 16">
    <name type="scientific">Trichophyton rubrum</name>
    <name type="common">Athlete's foot fungus</name>
    <name type="synonym">Epidermophyton rubrum</name>
    <dbReference type="NCBI Taxonomy" id="5551"/>
    <lineage>
        <taxon>Eukaryota</taxon>
        <taxon>Fungi</taxon>
        <taxon>Dikarya</taxon>
        <taxon>Ascomycota</taxon>
        <taxon>Pezizomycotina</taxon>
        <taxon>Eurotiomycetes</taxon>
        <taxon>Eurotiomycetidae</taxon>
        <taxon>Onygenales</taxon>
        <taxon>Arthrodermataceae</taxon>
        <taxon>Trichophyton</taxon>
    </lineage>
</organism>
<evidence type="ECO:0000256" key="6">
    <source>
        <dbReference type="ARBA" id="ARBA00022692"/>
    </source>
</evidence>
<keyword evidence="10" id="KW-1133">Transmembrane helix</keyword>
<dbReference type="PANTHER" id="PTHR11960">
    <property type="entry name" value="EUKARYOTIC TRANSLATION INITIATION FACTOR 4E RELATED"/>
    <property type="match status" value="1"/>
</dbReference>
<evidence type="ECO:0000256" key="10">
    <source>
        <dbReference type="ARBA" id="ARBA00022989"/>
    </source>
</evidence>
<dbReference type="AlphaFoldDB" id="A0A178EV01"/>
<dbReference type="GO" id="GO:0006417">
    <property type="term" value="P:regulation of translation"/>
    <property type="evidence" value="ECO:0007669"/>
    <property type="project" value="UniProtKB-KW"/>
</dbReference>
<comment type="similarity">
    <text evidence="3">Belongs to the peroxisomal membrane protein PXMP2/4 family.</text>
</comment>
<dbReference type="EMBL" id="LHPM01000017">
    <property type="protein sequence ID" value="OAL63914.1"/>
    <property type="molecule type" value="Genomic_DNA"/>
</dbReference>
<name>A0A178EV01_TRIRU</name>
<evidence type="ECO:0000256" key="8">
    <source>
        <dbReference type="ARBA" id="ARBA00022884"/>
    </source>
</evidence>
<keyword evidence="11" id="KW-0472">Membrane</keyword>
<keyword evidence="7" id="KW-0810">Translation regulation</keyword>
<feature type="region of interest" description="Disordered" evidence="14">
    <location>
        <begin position="297"/>
        <end position="337"/>
    </location>
</feature>
<comment type="similarity">
    <text evidence="4 13">Belongs to the eukaryotic initiation factor 4E family.</text>
</comment>
<sequence>MLRWYQAKLAARPLLTQSVGSAVLFGTGDVLAQQLVDRVGIEKHDFARTSRMVLYGGAIFGPGATTWYKFMQRSIVLKNPKLTLVARVCADQTLFTPTHLTCFLSSMAILEGNDPLERLRTSFGTAYKTNLMLWPWVQAANFTFVPLEHRVLVVNLVSLGWNCILSLINIHYGKGRVWCKQCKLKPPKASQCLKIKKRIKNKKIEKKRESQHFNVTFPQHKYPAWSRDAFPLRCIYLESPFSLCGSDTIEPSRGQNQPPQLSTSLHLTCKLAAHLRPAQVALPLLAYISPVQRAEPSALHRPTSAPLPPHNMATENGTKPEQAVNNENSTPDGAEAQNKDEQITVFHDPINFNVKHPLMNEWTLWFTKPPSGKGDNWNDLLKEVVTFNSVEEFWGIYNNIAPTSQLSFKSDYHLFKKGVRPEWEDQQNKHGGKWSYSFKFTKDRNQVPIDELWLHAQLTVIGDTLENDGDNEVMGVVVNVRKSFYRIGLWTRTIGRASNERSQDQAQKILLAIGRRFKEVLKLKDNELLEFSGHTESANAGSTRAKAKFTV</sequence>
<evidence type="ECO:0000256" key="7">
    <source>
        <dbReference type="ARBA" id="ARBA00022845"/>
    </source>
</evidence>
<reference evidence="15 16" key="1">
    <citation type="submission" date="2016-05" db="EMBL/GenBank/DDBJ databases">
        <title>Genome sequencing of Trichophyton rubrum CMCC(F)T1i isolated from hair.</title>
        <authorList>
            <person name="Zhan P."/>
            <person name="Tao Y."/>
            <person name="Liu W."/>
        </authorList>
    </citation>
    <scope>NUCLEOTIDE SEQUENCE [LARGE SCALE GENOMIC DNA]</scope>
    <source>
        <strain evidence="16">CMCC(F)T1i</strain>
    </source>
</reference>
<dbReference type="GO" id="GO:0003743">
    <property type="term" value="F:translation initiation factor activity"/>
    <property type="evidence" value="ECO:0007669"/>
    <property type="project" value="UniProtKB-KW"/>
</dbReference>